<feature type="region of interest" description="Disordered" evidence="13">
    <location>
        <begin position="345"/>
        <end position="425"/>
    </location>
</feature>
<evidence type="ECO:0000256" key="3">
    <source>
        <dbReference type="ARBA" id="ARBA00022692"/>
    </source>
</evidence>
<keyword evidence="4 11" id="KW-0256">Endoplasmic reticulum</keyword>
<evidence type="ECO:0000256" key="12">
    <source>
        <dbReference type="RuleBase" id="RU079119"/>
    </source>
</evidence>
<dbReference type="Pfam" id="PF01529">
    <property type="entry name" value="DHHC"/>
    <property type="match status" value="1"/>
</dbReference>
<evidence type="ECO:0000256" key="1">
    <source>
        <dbReference type="ARBA" id="ARBA00004141"/>
    </source>
</evidence>
<dbReference type="EC" id="2.3.1.225" evidence="11"/>
<comment type="domain">
    <text evidence="11 12">The DHHC domain is required for palmitoyltransferase activity.</text>
</comment>
<evidence type="ECO:0000256" key="8">
    <source>
        <dbReference type="ARBA" id="ARBA00023288"/>
    </source>
</evidence>
<keyword evidence="5 11" id="KW-1133">Transmembrane helix</keyword>
<dbReference type="VEuPathDB" id="FungiDB:Malapachy_16210"/>
<dbReference type="InterPro" id="IPR033682">
    <property type="entry name" value="PFA4"/>
</dbReference>
<dbReference type="GO" id="GO:0019706">
    <property type="term" value="F:protein-cysteine S-palmitoyltransferase activity"/>
    <property type="evidence" value="ECO:0007669"/>
    <property type="project" value="UniProtKB-UniRule"/>
</dbReference>
<dbReference type="GeneID" id="28728000"/>
<dbReference type="PROSITE" id="PS50216">
    <property type="entry name" value="DHHC"/>
    <property type="match status" value="1"/>
</dbReference>
<keyword evidence="6 11" id="KW-0472">Membrane</keyword>
<dbReference type="InterPro" id="IPR001594">
    <property type="entry name" value="Palmitoyltrfase_DHHC"/>
</dbReference>
<dbReference type="Proteomes" id="UP000037751">
    <property type="component" value="Unassembled WGS sequence"/>
</dbReference>
<gene>
    <name evidence="11" type="primary">PFA4</name>
    <name evidence="15" type="ORF">Malapachy_16210</name>
</gene>
<feature type="active site" description="S-palmitoyl cysteine intermediate" evidence="11">
    <location>
        <position position="165"/>
    </location>
</feature>
<dbReference type="GO" id="GO:0005789">
    <property type="term" value="C:endoplasmic reticulum membrane"/>
    <property type="evidence" value="ECO:0007669"/>
    <property type="project" value="UniProtKB-SubCell"/>
</dbReference>
<evidence type="ECO:0000256" key="9">
    <source>
        <dbReference type="ARBA" id="ARBA00023315"/>
    </source>
</evidence>
<feature type="domain" description="Palmitoyltransferase DHHC" evidence="14">
    <location>
        <begin position="134"/>
        <end position="260"/>
    </location>
</feature>
<organism evidence="15 16">
    <name type="scientific">Malassezia pachydermatis</name>
    <dbReference type="NCBI Taxonomy" id="77020"/>
    <lineage>
        <taxon>Eukaryota</taxon>
        <taxon>Fungi</taxon>
        <taxon>Dikarya</taxon>
        <taxon>Basidiomycota</taxon>
        <taxon>Ustilaginomycotina</taxon>
        <taxon>Malasseziomycetes</taxon>
        <taxon>Malasseziales</taxon>
        <taxon>Malasseziaceae</taxon>
        <taxon>Malassezia</taxon>
    </lineage>
</organism>
<comment type="subcellular location">
    <subcellularLocation>
        <location evidence="11">Endoplasmic reticulum membrane</location>
        <topology evidence="11">Multi-pass membrane protein</topology>
    </subcellularLocation>
    <subcellularLocation>
        <location evidence="1">Membrane</location>
        <topology evidence="1">Multi-pass membrane protein</topology>
    </subcellularLocation>
</comment>
<feature type="compositionally biased region" description="Low complexity" evidence="13">
    <location>
        <begin position="383"/>
        <end position="394"/>
    </location>
</feature>
<feature type="compositionally biased region" description="Polar residues" evidence="13">
    <location>
        <begin position="355"/>
        <end position="373"/>
    </location>
</feature>
<dbReference type="HAMAP" id="MF_03199">
    <property type="entry name" value="DHHC_PAT_PFA4"/>
    <property type="match status" value="1"/>
</dbReference>
<dbReference type="EMBL" id="LGAV01000007">
    <property type="protein sequence ID" value="KOS13108.1"/>
    <property type="molecule type" value="Genomic_DNA"/>
</dbReference>
<dbReference type="RefSeq" id="XP_017990740.1">
    <property type="nucleotide sequence ID" value="XM_018136125.1"/>
</dbReference>
<evidence type="ECO:0000256" key="6">
    <source>
        <dbReference type="ARBA" id="ARBA00023136"/>
    </source>
</evidence>
<evidence type="ECO:0000256" key="4">
    <source>
        <dbReference type="ARBA" id="ARBA00022824"/>
    </source>
</evidence>
<comment type="similarity">
    <text evidence="11">Belongs to the DHHC palmitoyltransferase family. PFA4 subfamily.</text>
</comment>
<keyword evidence="16" id="KW-1185">Reference proteome</keyword>
<keyword evidence="7 11" id="KW-0564">Palmitate</keyword>
<keyword evidence="3 11" id="KW-0812">Transmembrane</keyword>
<keyword evidence="2 11" id="KW-0808">Transferase</keyword>
<evidence type="ECO:0000256" key="13">
    <source>
        <dbReference type="SAM" id="MobiDB-lite"/>
    </source>
</evidence>
<feature type="compositionally biased region" description="Basic and acidic residues" evidence="13">
    <location>
        <begin position="405"/>
        <end position="416"/>
    </location>
</feature>
<reference evidence="15 16" key="1">
    <citation type="submission" date="2015-07" db="EMBL/GenBank/DDBJ databases">
        <title>Draft Genome Sequence of Malassezia furfur CBS1878 and Malassezia pachydermatis CBS1879.</title>
        <authorList>
            <person name="Triana S."/>
            <person name="Ohm R."/>
            <person name="Gonzalez A."/>
            <person name="DeCock H."/>
            <person name="Restrepo S."/>
            <person name="Celis A."/>
        </authorList>
    </citation>
    <scope>NUCLEOTIDE SEQUENCE [LARGE SCALE GENOMIC DNA]</scope>
    <source>
        <strain evidence="15 16">CBS 1879</strain>
    </source>
</reference>
<feature type="transmembrane region" description="Helical" evidence="11 12">
    <location>
        <begin position="224"/>
        <end position="246"/>
    </location>
</feature>
<evidence type="ECO:0000256" key="5">
    <source>
        <dbReference type="ARBA" id="ARBA00022989"/>
    </source>
</evidence>
<feature type="transmembrane region" description="Helical" evidence="11 12">
    <location>
        <begin position="53"/>
        <end position="78"/>
    </location>
</feature>
<evidence type="ECO:0000256" key="10">
    <source>
        <dbReference type="ARBA" id="ARBA00048048"/>
    </source>
</evidence>
<keyword evidence="8 11" id="KW-0449">Lipoprotein</keyword>
<keyword evidence="9 11" id="KW-0012">Acyltransferase</keyword>
<evidence type="ECO:0000313" key="16">
    <source>
        <dbReference type="Proteomes" id="UP000037751"/>
    </source>
</evidence>
<dbReference type="InterPro" id="IPR039859">
    <property type="entry name" value="PFA4/ZDH16/20/ERF2-like"/>
</dbReference>
<feature type="transmembrane region" description="Helical" evidence="11 12">
    <location>
        <begin position="183"/>
        <end position="203"/>
    </location>
</feature>
<evidence type="ECO:0000256" key="2">
    <source>
        <dbReference type="ARBA" id="ARBA00022679"/>
    </source>
</evidence>
<comment type="catalytic activity">
    <reaction evidence="10 11 12">
        <text>L-cysteinyl-[protein] + hexadecanoyl-CoA = S-hexadecanoyl-L-cysteinyl-[protein] + CoA</text>
        <dbReference type="Rhea" id="RHEA:36683"/>
        <dbReference type="Rhea" id="RHEA-COMP:10131"/>
        <dbReference type="Rhea" id="RHEA-COMP:11032"/>
        <dbReference type="ChEBI" id="CHEBI:29950"/>
        <dbReference type="ChEBI" id="CHEBI:57287"/>
        <dbReference type="ChEBI" id="CHEBI:57379"/>
        <dbReference type="ChEBI" id="CHEBI:74151"/>
        <dbReference type="EC" id="2.3.1.225"/>
    </reaction>
</comment>
<evidence type="ECO:0000256" key="7">
    <source>
        <dbReference type="ARBA" id="ARBA00023139"/>
    </source>
</evidence>
<comment type="function">
    <text evidence="11">Mediates the reversible addition of palmitate to target proteins, thereby regulating their membrane association and biological function.</text>
</comment>
<comment type="caution">
    <text evidence="15">The sequence shown here is derived from an EMBL/GenBank/DDBJ whole genome shotgun (WGS) entry which is preliminary data.</text>
</comment>
<evidence type="ECO:0000256" key="11">
    <source>
        <dbReference type="HAMAP-Rule" id="MF_03199"/>
    </source>
</evidence>
<dbReference type="PANTHER" id="PTHR12246">
    <property type="entry name" value="PALMITOYLTRANSFERASE ZDHHC16"/>
    <property type="match status" value="1"/>
</dbReference>
<dbReference type="STRING" id="77020.A0A0M8MK09"/>
<evidence type="ECO:0000313" key="15">
    <source>
        <dbReference type="EMBL" id="KOS13108.1"/>
    </source>
</evidence>
<evidence type="ECO:0000259" key="14">
    <source>
        <dbReference type="Pfam" id="PF01529"/>
    </source>
</evidence>
<feature type="transmembrane region" description="Helical" evidence="11 12">
    <location>
        <begin position="90"/>
        <end position="108"/>
    </location>
</feature>
<dbReference type="OrthoDB" id="331948at2759"/>
<feature type="region of interest" description="Disordered" evidence="13">
    <location>
        <begin position="451"/>
        <end position="471"/>
    </location>
</feature>
<name>A0A0M8MK09_9BASI</name>
<sequence length="471" mass="53672">MSAEGETQPTLAQEAASGESEVVAPLLPSTPPASTTPTTSVTRPRAMLRPYEIVWVAGVIAVMVFLHVTSQVFIMWPYYRSTPSFTFAQLMRVLIPLNLLGAYMYYAYYMCLTSDPGGVPVDWRQPPEVHSGWKRYCYKCHAYKPPRAHHCRVCRRCVLRMDHHCPWIGNCVGYGTYLHFLKYTTGVVIAITFHLTMITLRVFDYWNFYHVMPRPSTMEAVMIVLNYMLGIPTIALVTFLTLYHYYLLATNTTSIESWEKDRVARQIRRGQIPFTRFPFDVGCWPNICAVLGPHVLLWPWLRRSPGDGLHFDVSSKDSDAQYAWPPQDPRTYLQHRRRRHRPKLMSPFTYGDEQLNPNLQASRQGHTQPQAQAHATLRHRPPMADADTTAAMDDGFYDSYSSEGESDHDSASEHEMAVPSGTVRVRRGSEGFEVRPPHYGRALWEQFGAEAFPAGTEPPPEAGVDGRAWRP</sequence>
<proteinExistence type="inferred from homology"/>
<accession>A0A0M8MK09</accession>
<dbReference type="AlphaFoldDB" id="A0A0M8MK09"/>
<protein>
    <recommendedName>
        <fullName evidence="11">Palmitoyltransferase PFA4</fullName>
        <ecNumber evidence="11">2.3.1.225</ecNumber>
    </recommendedName>
    <alternativeName>
        <fullName evidence="11">Protein S-acyltransferase</fullName>
        <shortName evidence="11">PAT</shortName>
    </alternativeName>
    <alternativeName>
        <fullName evidence="11">Protein fatty acyltransferase 4</fullName>
    </alternativeName>
</protein>